<evidence type="ECO:0000313" key="3">
    <source>
        <dbReference type="Proteomes" id="UP000295280"/>
    </source>
</evidence>
<keyword evidence="3" id="KW-1185">Reference proteome</keyword>
<feature type="transmembrane region" description="Helical" evidence="1">
    <location>
        <begin position="97"/>
        <end position="116"/>
    </location>
</feature>
<feature type="transmembrane region" description="Helical" evidence="1">
    <location>
        <begin position="33"/>
        <end position="55"/>
    </location>
</feature>
<gene>
    <name evidence="2" type="ORF">ERX40_11045</name>
</gene>
<dbReference type="Proteomes" id="UP000295280">
    <property type="component" value="Unassembled WGS sequence"/>
</dbReference>
<feature type="transmembrane region" description="Helical" evidence="1">
    <location>
        <begin position="67"/>
        <end position="85"/>
    </location>
</feature>
<accession>A0A9Q8FPF1</accession>
<comment type="caution">
    <text evidence="2">The sequence shown here is derived from an EMBL/GenBank/DDBJ whole genome shotgun (WGS) entry which is preliminary data.</text>
</comment>
<dbReference type="AlphaFoldDB" id="A0A9Q8FPF1"/>
<dbReference type="RefSeq" id="WP_133418545.1">
    <property type="nucleotide sequence ID" value="NZ_SCWD01000011.1"/>
</dbReference>
<dbReference type="EMBL" id="SCWD01000011">
    <property type="protein sequence ID" value="TDL94265.1"/>
    <property type="molecule type" value="Genomic_DNA"/>
</dbReference>
<reference evidence="2 3" key="1">
    <citation type="submission" date="2019-01" db="EMBL/GenBank/DDBJ databases">
        <title>Draft genome sequences of the type strains of six Macrococcus species.</title>
        <authorList>
            <person name="Mazhar S."/>
            <person name="Altermann E."/>
            <person name="Hill C."/>
            <person name="Mcauliffe O."/>
        </authorList>
    </citation>
    <scope>NUCLEOTIDE SEQUENCE [LARGE SCALE GENOMIC DNA]</scope>
    <source>
        <strain evidence="2 3">ATCC 51828</strain>
    </source>
</reference>
<keyword evidence="1" id="KW-0812">Transmembrane</keyword>
<evidence type="ECO:0000256" key="1">
    <source>
        <dbReference type="SAM" id="Phobius"/>
    </source>
</evidence>
<keyword evidence="1" id="KW-1133">Transmembrane helix</keyword>
<sequence>MKHSKQFLIIQFFQLMAYAIIFNIMVFNDIKHTNVIFLILPFLFTYIFENIAVFVDETELKIIKMINSVYLIILISTYLLRYIGVSNIVNWIDENKFYLLFEMIVGLIIVLINTRYKKRD</sequence>
<proteinExistence type="predicted"/>
<feature type="transmembrane region" description="Helical" evidence="1">
    <location>
        <begin position="7"/>
        <end position="27"/>
    </location>
</feature>
<evidence type="ECO:0000313" key="2">
    <source>
        <dbReference type="EMBL" id="TDL94265.1"/>
    </source>
</evidence>
<organism evidence="2 3">
    <name type="scientific">Macrococcus carouselicus</name>
    <dbReference type="NCBI Taxonomy" id="69969"/>
    <lineage>
        <taxon>Bacteria</taxon>
        <taxon>Bacillati</taxon>
        <taxon>Bacillota</taxon>
        <taxon>Bacilli</taxon>
        <taxon>Bacillales</taxon>
        <taxon>Staphylococcaceae</taxon>
        <taxon>Macrococcus</taxon>
    </lineage>
</organism>
<keyword evidence="1" id="KW-0472">Membrane</keyword>
<protein>
    <submittedName>
        <fullName evidence="2">Uncharacterized protein</fullName>
    </submittedName>
</protein>
<name>A0A9Q8FPF1_9STAP</name>